<dbReference type="OrthoDB" id="444631at2759"/>
<name>A0A5M8PPJ1_9LECA</name>
<keyword evidence="1" id="KW-0812">Transmembrane</keyword>
<proteinExistence type="predicted"/>
<organism evidence="2 3">
    <name type="scientific">Lasallia pustulata</name>
    <dbReference type="NCBI Taxonomy" id="136370"/>
    <lineage>
        <taxon>Eukaryota</taxon>
        <taxon>Fungi</taxon>
        <taxon>Dikarya</taxon>
        <taxon>Ascomycota</taxon>
        <taxon>Pezizomycotina</taxon>
        <taxon>Lecanoromycetes</taxon>
        <taxon>OSLEUM clade</taxon>
        <taxon>Umbilicariomycetidae</taxon>
        <taxon>Umbilicariales</taxon>
        <taxon>Umbilicariaceae</taxon>
        <taxon>Lasallia</taxon>
    </lineage>
</organism>
<dbReference type="Proteomes" id="UP000324767">
    <property type="component" value="Unassembled WGS sequence"/>
</dbReference>
<keyword evidence="1" id="KW-0472">Membrane</keyword>
<gene>
    <name evidence="2" type="ORF">FRX48_05154</name>
</gene>
<dbReference type="EMBL" id="VXIT01000008">
    <property type="protein sequence ID" value="KAA6410844.1"/>
    <property type="molecule type" value="Genomic_DNA"/>
</dbReference>
<evidence type="ECO:0000256" key="1">
    <source>
        <dbReference type="SAM" id="Phobius"/>
    </source>
</evidence>
<feature type="transmembrane region" description="Helical" evidence="1">
    <location>
        <begin position="20"/>
        <end position="42"/>
    </location>
</feature>
<accession>A0A5M8PPJ1</accession>
<comment type="caution">
    <text evidence="2">The sequence shown here is derived from an EMBL/GenBank/DDBJ whole genome shotgun (WGS) entry which is preliminary data.</text>
</comment>
<dbReference type="AlphaFoldDB" id="A0A5M8PPJ1"/>
<reference evidence="2 3" key="1">
    <citation type="submission" date="2019-09" db="EMBL/GenBank/DDBJ databases">
        <title>The hologenome of the rock-dwelling lichen Lasallia pustulata.</title>
        <authorList>
            <person name="Greshake Tzovaras B."/>
            <person name="Segers F."/>
            <person name="Bicker A."/>
            <person name="Dal Grande F."/>
            <person name="Otte J."/>
            <person name="Hankeln T."/>
            <person name="Schmitt I."/>
            <person name="Ebersberger I."/>
        </authorList>
    </citation>
    <scope>NUCLEOTIDE SEQUENCE [LARGE SCALE GENOMIC DNA]</scope>
    <source>
        <strain evidence="2">A1-1</strain>
    </source>
</reference>
<evidence type="ECO:0000313" key="2">
    <source>
        <dbReference type="EMBL" id="KAA6410844.1"/>
    </source>
</evidence>
<sequence>MVRAISARVYGSDEQVWDSLWLAIEACVSVIMVSMTAFRTLFVMPRRSQRRRHPSIRSLWWKRKNGGNNIVQWLPEVERGATMTGMRTMIRENGVTMLGSFGNGDPSQI</sequence>
<evidence type="ECO:0000313" key="3">
    <source>
        <dbReference type="Proteomes" id="UP000324767"/>
    </source>
</evidence>
<keyword evidence="1" id="KW-1133">Transmembrane helix</keyword>
<protein>
    <submittedName>
        <fullName evidence="2">Uncharacterized protein</fullName>
    </submittedName>
</protein>